<evidence type="ECO:0000313" key="3">
    <source>
        <dbReference type="Proteomes" id="UP000006889"/>
    </source>
</evidence>
<dbReference type="Proteomes" id="UP000006889">
    <property type="component" value="Chromosome"/>
</dbReference>
<dbReference type="eggNOG" id="COG2206">
    <property type="taxonomic scope" value="Bacteria"/>
</dbReference>
<dbReference type="STRING" id="632518.Calow_0415"/>
<dbReference type="Pfam" id="PF01966">
    <property type="entry name" value="HD"/>
    <property type="match status" value="1"/>
</dbReference>
<protein>
    <submittedName>
        <fullName evidence="2">Metal dependent phosphohydrolase</fullName>
    </submittedName>
</protein>
<dbReference type="OrthoDB" id="10822at2"/>
<dbReference type="GO" id="GO:0016787">
    <property type="term" value="F:hydrolase activity"/>
    <property type="evidence" value="ECO:0007669"/>
    <property type="project" value="UniProtKB-KW"/>
</dbReference>
<reference key="1">
    <citation type="submission" date="2010-09" db="EMBL/GenBank/DDBJ databases">
        <title>Complete sequence of Caldicellulosiruptor owensensis OL.</title>
        <authorList>
            <consortium name="US DOE Joint Genome Institute"/>
            <person name="Lucas S."/>
            <person name="Copeland A."/>
            <person name="Lapidus A."/>
            <person name="Cheng J.-F."/>
            <person name="Bruce D."/>
            <person name="Goodwin L."/>
            <person name="Pitluck S."/>
            <person name="Davenport K."/>
            <person name="Detter J.C."/>
            <person name="Han C."/>
            <person name="Tapia R."/>
            <person name="Land M."/>
            <person name="Hauser L."/>
            <person name="Chang Y.-J."/>
            <person name="Jeffries C."/>
            <person name="Kyrpides N."/>
            <person name="Ivanova N."/>
            <person name="Mikhailova N."/>
            <person name="Blumer-Schuette S.E."/>
            <person name="Kelly R.M."/>
            <person name="Woyke T."/>
        </authorList>
    </citation>
    <scope>NUCLEOTIDE SEQUENCE</scope>
    <source>
        <strain>OL</strain>
    </source>
</reference>
<dbReference type="Gene3D" id="1.10.3210.10">
    <property type="entry name" value="Hypothetical protein af1432"/>
    <property type="match status" value="1"/>
</dbReference>
<evidence type="ECO:0000259" key="1">
    <source>
        <dbReference type="PROSITE" id="PS51832"/>
    </source>
</evidence>
<reference evidence="2 3" key="2">
    <citation type="journal article" date="2011" name="J. Bacteriol.">
        <title>Complete genome sequences for the anaerobic, extremely thermophilic plant biomass-degrading bacteria Caldicellulosiruptor hydrothermalis, Caldicellulosiruptor kristjanssonii, Caldicellulosiruptor kronotskyensis, Caldicellulosiruptor owensenis, and Caldicellulosiruptor lactoaceticus.</title>
        <authorList>
            <person name="Blumer-Schuette S.E."/>
            <person name="Ozdemir I."/>
            <person name="Mistry D."/>
            <person name="Lucas S."/>
            <person name="Lapidus A."/>
            <person name="Cheng J.F."/>
            <person name="Goodwin L.A."/>
            <person name="Pitluck S."/>
            <person name="Land M.L."/>
            <person name="Hauser L.J."/>
            <person name="Woyke T."/>
            <person name="Mikhailova N."/>
            <person name="Pati A."/>
            <person name="Kyrpides N.C."/>
            <person name="Ivanova N."/>
            <person name="Detter J.C."/>
            <person name="Walston-Davenport K."/>
            <person name="Han S."/>
            <person name="Adams M.W."/>
            <person name="Kelly R.M."/>
        </authorList>
    </citation>
    <scope>NUCLEOTIDE SEQUENCE [LARGE SCALE GENOMIC DNA]</scope>
    <source>
        <strain evidence="3">ATCC 700167 / DSM 13100 / OL</strain>
    </source>
</reference>
<dbReference type="PROSITE" id="PS51832">
    <property type="entry name" value="HD_GYP"/>
    <property type="match status" value="1"/>
</dbReference>
<dbReference type="InterPro" id="IPR006674">
    <property type="entry name" value="HD_domain"/>
</dbReference>
<name>E4Q3W6_CALOW</name>
<proteinExistence type="predicted"/>
<organism evidence="2 3">
    <name type="scientific">Caldicellulosiruptor owensensis (strain ATCC 700167 / DSM 13100 / OL)</name>
    <dbReference type="NCBI Taxonomy" id="632518"/>
    <lineage>
        <taxon>Bacteria</taxon>
        <taxon>Bacillati</taxon>
        <taxon>Bacillota</taxon>
        <taxon>Bacillota incertae sedis</taxon>
        <taxon>Caldicellulosiruptorales</taxon>
        <taxon>Caldicellulosiruptoraceae</taxon>
        <taxon>Caldicellulosiruptor</taxon>
    </lineage>
</organism>
<dbReference type="InterPro" id="IPR003607">
    <property type="entry name" value="HD/PDEase_dom"/>
</dbReference>
<gene>
    <name evidence="2" type="ordered locus">Calow_0415</name>
</gene>
<dbReference type="PANTHER" id="PTHR43155">
    <property type="entry name" value="CYCLIC DI-GMP PHOSPHODIESTERASE PA4108-RELATED"/>
    <property type="match status" value="1"/>
</dbReference>
<dbReference type="SMART" id="SM00471">
    <property type="entry name" value="HDc"/>
    <property type="match status" value="1"/>
</dbReference>
<keyword evidence="3" id="KW-1185">Reference proteome</keyword>
<feature type="domain" description="HD-GYP" evidence="1">
    <location>
        <begin position="1"/>
        <end position="162"/>
    </location>
</feature>
<dbReference type="NCBIfam" id="TIGR00277">
    <property type="entry name" value="HDIG"/>
    <property type="match status" value="1"/>
</dbReference>
<dbReference type="AlphaFoldDB" id="E4Q3W6"/>
<dbReference type="HOGENOM" id="CLU_000445_92_3_9"/>
<sequence length="162" mass="18921">MEQNVMWAFFSLPPSIIKHSINVAKLCQKIAQHFDIDDKLLFTCGLFHDIGKLYIDEQILNKRSCLTKEEFEIMKQHTVYGYELLKESNVNELVCLSALYHHERLNGTGYWKKKKEELPIVVQIVAVVDVFEASTSYRPYRFPKSKKAALRILKDPELFNLV</sequence>
<keyword evidence="2" id="KW-0378">Hydrolase</keyword>
<dbReference type="RefSeq" id="WP_013411413.1">
    <property type="nucleotide sequence ID" value="NC_014657.1"/>
</dbReference>
<dbReference type="KEGG" id="cow:Calow_0415"/>
<dbReference type="CDD" id="cd00077">
    <property type="entry name" value="HDc"/>
    <property type="match status" value="1"/>
</dbReference>
<dbReference type="EMBL" id="CP002216">
    <property type="protein sequence ID" value="ADQ04001.1"/>
    <property type="molecule type" value="Genomic_DNA"/>
</dbReference>
<dbReference type="SUPFAM" id="SSF109604">
    <property type="entry name" value="HD-domain/PDEase-like"/>
    <property type="match status" value="1"/>
</dbReference>
<accession>E4Q3W6</accession>
<dbReference type="InterPro" id="IPR037522">
    <property type="entry name" value="HD_GYP_dom"/>
</dbReference>
<dbReference type="InterPro" id="IPR006675">
    <property type="entry name" value="HDIG_dom"/>
</dbReference>
<evidence type="ECO:0000313" key="2">
    <source>
        <dbReference type="EMBL" id="ADQ04001.1"/>
    </source>
</evidence>